<evidence type="ECO:0000313" key="2">
    <source>
        <dbReference type="Proteomes" id="UP000667802"/>
    </source>
</evidence>
<organism evidence="1 2">
    <name type="scientific">Aetokthonos hydrillicola Thurmond2011</name>
    <dbReference type="NCBI Taxonomy" id="2712845"/>
    <lineage>
        <taxon>Bacteria</taxon>
        <taxon>Bacillati</taxon>
        <taxon>Cyanobacteriota</taxon>
        <taxon>Cyanophyceae</taxon>
        <taxon>Nostocales</taxon>
        <taxon>Hapalosiphonaceae</taxon>
        <taxon>Aetokthonos</taxon>
    </lineage>
</organism>
<gene>
    <name evidence="1" type="ORF">G7B40_001575</name>
</gene>
<reference evidence="2" key="1">
    <citation type="journal article" date="2021" name="Science">
        <title>Hunting the eagle killer: A cyanobacterial neurotoxin causes vacuolar myelinopathy.</title>
        <authorList>
            <person name="Breinlinger S."/>
            <person name="Phillips T.J."/>
            <person name="Haram B.N."/>
            <person name="Mares J."/>
            <person name="Martinez Yerena J.A."/>
            <person name="Hrouzek P."/>
            <person name="Sobotka R."/>
            <person name="Henderson W.M."/>
            <person name="Schmieder P."/>
            <person name="Williams S.M."/>
            <person name="Lauderdale J.D."/>
            <person name="Wilde H.D."/>
            <person name="Gerrin W."/>
            <person name="Kust A."/>
            <person name="Washington J.W."/>
            <person name="Wagner C."/>
            <person name="Geier B."/>
            <person name="Liebeke M."/>
            <person name="Enke H."/>
            <person name="Niedermeyer T.H.J."/>
            <person name="Wilde S.B."/>
        </authorList>
    </citation>
    <scope>NUCLEOTIDE SEQUENCE [LARGE SCALE GENOMIC DNA]</scope>
    <source>
        <strain evidence="2">Thurmond2011</strain>
    </source>
</reference>
<dbReference type="AlphaFoldDB" id="A0AAP5I1W9"/>
<protein>
    <submittedName>
        <fullName evidence="1">Uncharacterized protein</fullName>
    </submittedName>
</protein>
<dbReference type="Proteomes" id="UP000667802">
    <property type="component" value="Unassembled WGS sequence"/>
</dbReference>
<accession>A0AAP5I1W9</accession>
<keyword evidence="2" id="KW-1185">Reference proteome</keyword>
<dbReference type="EMBL" id="JAALHA020000001">
    <property type="protein sequence ID" value="MDR9893276.1"/>
    <property type="molecule type" value="Genomic_DNA"/>
</dbReference>
<sequence>MNMTTNPYPSSFIQPKNTRSSYTAIKLFTPLLFLTAGTGGIITAHSAAEISRLVHDPLIHIESKAIPVDTRSPAEHVANIRDVFAVNMSDLASVLGVTRPTVYAWLTGQEPKGEALVRIQQLSCAADKFKQANIIRLDKLVHRPILNGRSLLDILKTDEDPIAALPTLKAIADREAQTRREAKGSGKHLKSLDDVLRDSSVPIYERS</sequence>
<evidence type="ECO:0000313" key="1">
    <source>
        <dbReference type="EMBL" id="MDR9893276.1"/>
    </source>
</evidence>
<proteinExistence type="predicted"/>
<comment type="caution">
    <text evidence="1">The sequence shown here is derived from an EMBL/GenBank/DDBJ whole genome shotgun (WGS) entry which is preliminary data.</text>
</comment>
<name>A0AAP5I1W9_9CYAN</name>